<protein>
    <recommendedName>
        <fullName evidence="7">Protein CHUP1, chloroplastic</fullName>
    </recommendedName>
</protein>
<comment type="caution">
    <text evidence="5">The sequence shown here is derived from an EMBL/GenBank/DDBJ whole genome shotgun (WGS) entry which is preliminary data.</text>
</comment>
<name>S8CUP1_9LAMI</name>
<dbReference type="EMBL" id="AUSU01001411">
    <property type="protein sequence ID" value="EPS71089.1"/>
    <property type="molecule type" value="Genomic_DNA"/>
</dbReference>
<evidence type="ECO:0000313" key="6">
    <source>
        <dbReference type="Proteomes" id="UP000015453"/>
    </source>
</evidence>
<feature type="region of interest" description="Disordered" evidence="3">
    <location>
        <begin position="40"/>
        <end position="66"/>
    </location>
</feature>
<dbReference type="PANTHER" id="PTHR31342">
    <property type="entry name" value="PROTEIN CHUP1, CHLOROPLASTIC"/>
    <property type="match status" value="1"/>
</dbReference>
<dbReference type="OrthoDB" id="1870283at2759"/>
<dbReference type="Proteomes" id="UP000015453">
    <property type="component" value="Unassembled WGS sequence"/>
</dbReference>
<dbReference type="AlphaFoldDB" id="S8CUP1"/>
<keyword evidence="1 2" id="KW-0175">Coiled coil</keyword>
<feature type="coiled-coil region" evidence="2">
    <location>
        <begin position="286"/>
        <end position="313"/>
    </location>
</feature>
<evidence type="ECO:0000256" key="2">
    <source>
        <dbReference type="SAM" id="Coils"/>
    </source>
</evidence>
<proteinExistence type="predicted"/>
<dbReference type="PANTHER" id="PTHR31342:SF4">
    <property type="entry name" value="ACTIN BINDING PROTEIN FAMILY"/>
    <property type="match status" value="1"/>
</dbReference>
<keyword evidence="4" id="KW-0812">Transmembrane</keyword>
<sequence>MEMKEKRGSLINPMLLKFGVALVVSFGGIVFTLFRSRTVNPSLPNTSPPGELPSSPGEEDPQKDGCCSSPQVILKLQLKTYAVMSAKFEFTYVSGFCEMQEDNKTVGETETACSEREEEHERMISTLQNKVEFLEERERILEMQLLEYYGLKEQEEVVTDLQDRIRMYDIEANVYQLQIESLQEDNRKLKAEASTHSEAMIELEAAKSRIHILRKKLMNDAEENKKQILILKERVMKLQEQEEDVVDEKNHSLSEMEILKMENTELILKLGKLQNLTTSALDNGEIEELRRESGHLRQQNEALSKEIEQLQLHRCADLEEVVYLRWLNACLRYELRNYQPGPGATSARSLSITTSPESEERAKKLIIEYAMGEGLDFEHWSPSLVAYLDAQHKFPDSSSEKGDPSKKNKVLAKLMKKLWRRKNNNSSDDSGGGGGAMETTRTSSMLSSRSSFDVDSGVQKGSSSTTESSICSEDGRTMSIFRSINIDDHHHHQQQDDEDSSFRAALVKYAEALNISQGRRKSPSFSAF</sequence>
<feature type="compositionally biased region" description="Low complexity" evidence="3">
    <location>
        <begin position="462"/>
        <end position="471"/>
    </location>
</feature>
<keyword evidence="4" id="KW-1133">Transmembrane helix</keyword>
<feature type="compositionally biased region" description="Low complexity" evidence="3">
    <location>
        <begin position="439"/>
        <end position="451"/>
    </location>
</feature>
<evidence type="ECO:0000256" key="3">
    <source>
        <dbReference type="SAM" id="MobiDB-lite"/>
    </source>
</evidence>
<feature type="coiled-coil region" evidence="2">
    <location>
        <begin position="117"/>
        <end position="241"/>
    </location>
</feature>
<accession>S8CUP1</accession>
<dbReference type="GO" id="GO:0055028">
    <property type="term" value="C:cortical microtubule"/>
    <property type="evidence" value="ECO:0007669"/>
    <property type="project" value="TreeGrafter"/>
</dbReference>
<evidence type="ECO:0000256" key="1">
    <source>
        <dbReference type="ARBA" id="ARBA00023054"/>
    </source>
</evidence>
<gene>
    <name evidence="5" type="ORF">M569_03676</name>
</gene>
<dbReference type="InterPro" id="IPR040265">
    <property type="entry name" value="CHUP1/IPGA1-like"/>
</dbReference>
<feature type="transmembrane region" description="Helical" evidence="4">
    <location>
        <begin position="14"/>
        <end position="34"/>
    </location>
</feature>
<evidence type="ECO:0000256" key="4">
    <source>
        <dbReference type="SAM" id="Phobius"/>
    </source>
</evidence>
<evidence type="ECO:0008006" key="7">
    <source>
        <dbReference type="Google" id="ProtNLM"/>
    </source>
</evidence>
<organism evidence="5 6">
    <name type="scientific">Genlisea aurea</name>
    <dbReference type="NCBI Taxonomy" id="192259"/>
    <lineage>
        <taxon>Eukaryota</taxon>
        <taxon>Viridiplantae</taxon>
        <taxon>Streptophyta</taxon>
        <taxon>Embryophyta</taxon>
        <taxon>Tracheophyta</taxon>
        <taxon>Spermatophyta</taxon>
        <taxon>Magnoliopsida</taxon>
        <taxon>eudicotyledons</taxon>
        <taxon>Gunneridae</taxon>
        <taxon>Pentapetalae</taxon>
        <taxon>asterids</taxon>
        <taxon>lamiids</taxon>
        <taxon>Lamiales</taxon>
        <taxon>Lentibulariaceae</taxon>
        <taxon>Genlisea</taxon>
    </lineage>
</organism>
<feature type="region of interest" description="Disordered" evidence="3">
    <location>
        <begin position="422"/>
        <end position="471"/>
    </location>
</feature>
<keyword evidence="6" id="KW-1185">Reference proteome</keyword>
<evidence type="ECO:0000313" key="5">
    <source>
        <dbReference type="EMBL" id="EPS71089.1"/>
    </source>
</evidence>
<dbReference type="GO" id="GO:0072699">
    <property type="term" value="P:protein localization to cortical microtubule cytoskeleton"/>
    <property type="evidence" value="ECO:0007669"/>
    <property type="project" value="TreeGrafter"/>
</dbReference>
<reference evidence="5 6" key="1">
    <citation type="journal article" date="2013" name="BMC Genomics">
        <title>The miniature genome of a carnivorous plant Genlisea aurea contains a low number of genes and short non-coding sequences.</title>
        <authorList>
            <person name="Leushkin E.V."/>
            <person name="Sutormin R.A."/>
            <person name="Nabieva E.R."/>
            <person name="Penin A.A."/>
            <person name="Kondrashov A.S."/>
            <person name="Logacheva M.D."/>
        </authorList>
    </citation>
    <scope>NUCLEOTIDE SEQUENCE [LARGE SCALE GENOMIC DNA]</scope>
</reference>
<keyword evidence="4" id="KW-0472">Membrane</keyword>